<evidence type="ECO:0000313" key="1">
    <source>
        <dbReference type="EMBL" id="CAB3754936.1"/>
    </source>
</evidence>
<sequence>MIFFVIRCVITFALLNCVQYSTDFTHADVNDPHPCLWMIVKAQARPGNACLYHDVALHGDPLVRRFWIGEPGEVQVESRDAVVEFSAGSHSGWTWRTYLLLLGAVLPWILSSVDAFIRIRRLNAQAEAAR</sequence>
<protein>
    <submittedName>
        <fullName evidence="1">Uncharacterized protein</fullName>
    </submittedName>
</protein>
<evidence type="ECO:0000313" key="2">
    <source>
        <dbReference type="Proteomes" id="UP000494363"/>
    </source>
</evidence>
<proteinExistence type="predicted"/>
<accession>A0A6J5DQ04</accession>
<name>A0A6J5DQ04_9BURK</name>
<dbReference type="RefSeq" id="WP_175226752.1">
    <property type="nucleotide sequence ID" value="NZ_CADIKH010000009.1"/>
</dbReference>
<organism evidence="1 2">
    <name type="scientific">Paraburkholderia humisilvae</name>
    <dbReference type="NCBI Taxonomy" id="627669"/>
    <lineage>
        <taxon>Bacteria</taxon>
        <taxon>Pseudomonadati</taxon>
        <taxon>Pseudomonadota</taxon>
        <taxon>Betaproteobacteria</taxon>
        <taxon>Burkholderiales</taxon>
        <taxon>Burkholderiaceae</taxon>
        <taxon>Paraburkholderia</taxon>
    </lineage>
</organism>
<gene>
    <name evidence="1" type="ORF">LMG29542_02495</name>
</gene>
<dbReference type="Proteomes" id="UP000494363">
    <property type="component" value="Unassembled WGS sequence"/>
</dbReference>
<dbReference type="EMBL" id="CADIKH010000009">
    <property type="protein sequence ID" value="CAB3754936.1"/>
    <property type="molecule type" value="Genomic_DNA"/>
</dbReference>
<reference evidence="1 2" key="1">
    <citation type="submission" date="2020-04" db="EMBL/GenBank/DDBJ databases">
        <authorList>
            <person name="De Canck E."/>
        </authorList>
    </citation>
    <scope>NUCLEOTIDE SEQUENCE [LARGE SCALE GENOMIC DNA]</scope>
    <source>
        <strain evidence="1 2">LMG 29542</strain>
    </source>
</reference>
<keyword evidence="2" id="KW-1185">Reference proteome</keyword>
<dbReference type="AlphaFoldDB" id="A0A6J5DQ04"/>